<dbReference type="InterPro" id="IPR029787">
    <property type="entry name" value="Nucleotide_cyclase"/>
</dbReference>
<protein>
    <submittedName>
        <fullName evidence="6">EAL domain-containing protein</fullName>
    </submittedName>
</protein>
<dbReference type="InterPro" id="IPR000014">
    <property type="entry name" value="PAS"/>
</dbReference>
<feature type="domain" description="PAS" evidence="2">
    <location>
        <begin position="89"/>
        <end position="159"/>
    </location>
</feature>
<feature type="transmembrane region" description="Helical" evidence="1">
    <location>
        <begin position="17"/>
        <end position="40"/>
    </location>
</feature>
<dbReference type="Pfam" id="PF13426">
    <property type="entry name" value="PAS_9"/>
    <property type="match status" value="1"/>
</dbReference>
<proteinExistence type="predicted"/>
<evidence type="ECO:0000256" key="1">
    <source>
        <dbReference type="SAM" id="Phobius"/>
    </source>
</evidence>
<dbReference type="PROSITE" id="PS50887">
    <property type="entry name" value="GGDEF"/>
    <property type="match status" value="1"/>
</dbReference>
<dbReference type="EMBL" id="JAMJEV010000006">
    <property type="protein sequence ID" value="MDO0822910.1"/>
    <property type="molecule type" value="Genomic_DNA"/>
</dbReference>
<dbReference type="SUPFAM" id="SSF141868">
    <property type="entry name" value="EAL domain-like"/>
    <property type="match status" value="1"/>
</dbReference>
<name>A0ABT8QP61_9FIRM</name>
<comment type="caution">
    <text evidence="6">The sequence shown here is derived from an EMBL/GenBank/DDBJ whole genome shotgun (WGS) entry which is preliminary data.</text>
</comment>
<dbReference type="InterPro" id="IPR000160">
    <property type="entry name" value="GGDEF_dom"/>
</dbReference>
<evidence type="ECO:0000313" key="6">
    <source>
        <dbReference type="EMBL" id="MDO0822910.1"/>
    </source>
</evidence>
<dbReference type="Gene3D" id="3.30.70.270">
    <property type="match status" value="1"/>
</dbReference>
<dbReference type="PANTHER" id="PTHR44757:SF2">
    <property type="entry name" value="BIOFILM ARCHITECTURE MAINTENANCE PROTEIN MBAA"/>
    <property type="match status" value="1"/>
</dbReference>
<dbReference type="Proteomes" id="UP001176021">
    <property type="component" value="Unassembled WGS sequence"/>
</dbReference>
<dbReference type="SMART" id="SM00086">
    <property type="entry name" value="PAC"/>
    <property type="match status" value="2"/>
</dbReference>
<dbReference type="Pfam" id="PF00990">
    <property type="entry name" value="GGDEF"/>
    <property type="match status" value="1"/>
</dbReference>
<keyword evidence="7" id="KW-1185">Reference proteome</keyword>
<feature type="domain" description="PAC" evidence="3">
    <location>
        <begin position="288"/>
        <end position="340"/>
    </location>
</feature>
<dbReference type="Gene3D" id="3.30.450.20">
    <property type="entry name" value="PAS domain"/>
    <property type="match status" value="2"/>
</dbReference>
<gene>
    <name evidence="6" type="ORF">M8H41_08595</name>
</gene>
<feature type="domain" description="GGDEF" evidence="5">
    <location>
        <begin position="372"/>
        <end position="505"/>
    </location>
</feature>
<dbReference type="SMART" id="SM00267">
    <property type="entry name" value="GGDEF"/>
    <property type="match status" value="1"/>
</dbReference>
<accession>A0ABT8QP61</accession>
<dbReference type="PROSITE" id="PS50112">
    <property type="entry name" value="PAS"/>
    <property type="match status" value="2"/>
</dbReference>
<dbReference type="InterPro" id="IPR052155">
    <property type="entry name" value="Biofilm_reg_signaling"/>
</dbReference>
<keyword evidence="1" id="KW-0472">Membrane</keyword>
<dbReference type="RefSeq" id="WP_252466977.1">
    <property type="nucleotide sequence ID" value="NZ_JAMHFY010000001.1"/>
</dbReference>
<keyword evidence="1" id="KW-0812">Transmembrane</keyword>
<feature type="domain" description="PAS" evidence="2">
    <location>
        <begin position="210"/>
        <end position="283"/>
    </location>
</feature>
<dbReference type="SMART" id="SM00052">
    <property type="entry name" value="EAL"/>
    <property type="match status" value="1"/>
</dbReference>
<dbReference type="SUPFAM" id="SSF55785">
    <property type="entry name" value="PYP-like sensor domain (PAS domain)"/>
    <property type="match status" value="2"/>
</dbReference>
<dbReference type="InterPro" id="IPR001633">
    <property type="entry name" value="EAL_dom"/>
</dbReference>
<dbReference type="PANTHER" id="PTHR44757">
    <property type="entry name" value="DIGUANYLATE CYCLASE DGCP"/>
    <property type="match status" value="1"/>
</dbReference>
<dbReference type="NCBIfam" id="TIGR00254">
    <property type="entry name" value="GGDEF"/>
    <property type="match status" value="1"/>
</dbReference>
<dbReference type="SUPFAM" id="SSF55073">
    <property type="entry name" value="Nucleotide cyclase"/>
    <property type="match status" value="1"/>
</dbReference>
<feature type="domain" description="EAL" evidence="4">
    <location>
        <begin position="514"/>
        <end position="768"/>
    </location>
</feature>
<dbReference type="InterPro" id="IPR000700">
    <property type="entry name" value="PAS-assoc_C"/>
</dbReference>
<dbReference type="InterPro" id="IPR035965">
    <property type="entry name" value="PAS-like_dom_sf"/>
</dbReference>
<dbReference type="CDD" id="cd01948">
    <property type="entry name" value="EAL"/>
    <property type="match status" value="1"/>
</dbReference>
<evidence type="ECO:0000259" key="4">
    <source>
        <dbReference type="PROSITE" id="PS50883"/>
    </source>
</evidence>
<dbReference type="PROSITE" id="PS50113">
    <property type="entry name" value="PAC"/>
    <property type="match status" value="1"/>
</dbReference>
<evidence type="ECO:0000259" key="2">
    <source>
        <dbReference type="PROSITE" id="PS50112"/>
    </source>
</evidence>
<dbReference type="PROSITE" id="PS50883">
    <property type="entry name" value="EAL"/>
    <property type="match status" value="1"/>
</dbReference>
<evidence type="ECO:0000259" key="5">
    <source>
        <dbReference type="PROSITE" id="PS50887"/>
    </source>
</evidence>
<reference evidence="6" key="1">
    <citation type="submission" date="2022-05" db="EMBL/GenBank/DDBJ databases">
        <title>Expanded diversity of anoxic marine methylotrophy in a Black Sea sulfate reducing microorganism.</title>
        <authorList>
            <person name="Fischer P.Q."/>
            <person name="Stams A.J.M."/>
            <person name="Villanueva L."/>
            <person name="Sousa D.Z."/>
        </authorList>
    </citation>
    <scope>NUCLEOTIDE SEQUENCE</scope>
    <source>
        <strain evidence="6">P130</strain>
    </source>
</reference>
<dbReference type="CDD" id="cd00130">
    <property type="entry name" value="PAS"/>
    <property type="match status" value="2"/>
</dbReference>
<evidence type="ECO:0000313" key="7">
    <source>
        <dbReference type="Proteomes" id="UP001176021"/>
    </source>
</evidence>
<dbReference type="Pfam" id="PF00989">
    <property type="entry name" value="PAS"/>
    <property type="match status" value="1"/>
</dbReference>
<keyword evidence="1" id="KW-1133">Transmembrane helix</keyword>
<dbReference type="InterPro" id="IPR043128">
    <property type="entry name" value="Rev_trsase/Diguanyl_cyclase"/>
</dbReference>
<organism evidence="6 7">
    <name type="scientific">Desulfosporosinus nitroreducens</name>
    <dbReference type="NCBI Taxonomy" id="2018668"/>
    <lineage>
        <taxon>Bacteria</taxon>
        <taxon>Bacillati</taxon>
        <taxon>Bacillota</taxon>
        <taxon>Clostridia</taxon>
        <taxon>Eubacteriales</taxon>
        <taxon>Desulfitobacteriaceae</taxon>
        <taxon>Desulfosporosinus</taxon>
    </lineage>
</organism>
<dbReference type="InterPro" id="IPR001610">
    <property type="entry name" value="PAC"/>
</dbReference>
<dbReference type="CDD" id="cd01949">
    <property type="entry name" value="GGDEF"/>
    <property type="match status" value="1"/>
</dbReference>
<sequence length="769" mass="86556">MNFNCKWNFSKITPLRIAILYGLTSWIWILFSDGLIALIISNQQELLKLSTLKGGLFVIVTAILLYLLIQSGYNSLQKSEQALKKDWAVLERYRLLADEVQDIIIFISPEGQIIDANEAAVKRYGYTRQELTNMPVNKLRLPEDQLTVPCFLQNAPKGMQFELKHVCKDGSVFPIDVSAKGATSNGKPIIISLIRDISERKKVEAEVWLEKERAQVTLESIGDAVITTDVQANIEYFNPVAEALTGWSNKEAVGLSLEKVFKIINEETGESVESPIARSLREGRIVSIEDQTVLINKLGNTVSIEDSAAPIRDREDTIIGAVLVFRDVSYKRNHMKELAHQAQHDALTGLPNRYLFNEHLKQALARARRREGKVAVMFLDLDRFKLINDTMGHNLGDQLLKSVAERIHQTLREGDTVARQGGDEFLVLLSEIKDEMEAKSVSERILGVFSKPIILEDNEIYINASIGISLYPDDSIDMETLVKQADTAMYYAKERGRNNCQFFTPGLNIKANQRLSTENSLRKALIRGEFVLHYQPQVNLDTGHIVGLEALLRWNSVELGLVSPAAFIPVAEETGLIIPIGEWVLRTACAQNKDWQDQGFIPLRIAVNISARQFQEPGFIKLVKQVLQETKLDPQWLELEITERIAMEKGEITLKMLAAFKELGIRISIDDFGTGFSSLNYLSRMPIDTLKIDQTFIQDISSGDNGKEVVTAIIQLAKNLQLKVIAEGVETNNQCSFLKDKLCDEMQGYLFSKAVPSEEAEKLFERLAK</sequence>
<dbReference type="InterPro" id="IPR013767">
    <property type="entry name" value="PAS_fold"/>
</dbReference>
<dbReference type="InterPro" id="IPR035919">
    <property type="entry name" value="EAL_sf"/>
</dbReference>
<evidence type="ECO:0000259" key="3">
    <source>
        <dbReference type="PROSITE" id="PS50113"/>
    </source>
</evidence>
<dbReference type="NCBIfam" id="TIGR00229">
    <property type="entry name" value="sensory_box"/>
    <property type="match status" value="2"/>
</dbReference>
<dbReference type="Gene3D" id="3.20.20.450">
    <property type="entry name" value="EAL domain"/>
    <property type="match status" value="1"/>
</dbReference>
<feature type="transmembrane region" description="Helical" evidence="1">
    <location>
        <begin position="52"/>
        <end position="69"/>
    </location>
</feature>
<dbReference type="Pfam" id="PF00563">
    <property type="entry name" value="EAL"/>
    <property type="match status" value="1"/>
</dbReference>
<dbReference type="SMART" id="SM00091">
    <property type="entry name" value="PAS"/>
    <property type="match status" value="2"/>
</dbReference>